<dbReference type="Pfam" id="PF11716">
    <property type="entry name" value="MDMPI_N"/>
    <property type="match status" value="1"/>
</dbReference>
<feature type="domain" description="Mycothiol-dependent maleylpyruvate isomerase metal-binding" evidence="2">
    <location>
        <begin position="11"/>
        <end position="140"/>
    </location>
</feature>
<dbReference type="RefSeq" id="WP_344946087.1">
    <property type="nucleotide sequence ID" value="NZ_BAAAZG010000016.1"/>
</dbReference>
<dbReference type="EMBL" id="BAAAZG010000016">
    <property type="protein sequence ID" value="GAA4070327.1"/>
    <property type="molecule type" value="Genomic_DNA"/>
</dbReference>
<evidence type="ECO:0000313" key="4">
    <source>
        <dbReference type="Proteomes" id="UP001500683"/>
    </source>
</evidence>
<sequence length="264" mass="29183">MTSLTFDRYCAEIVAQTDLLRSHVKDADMTAPVSSCPGWNLGQLLRHVGGDHRWADTVVRTRATEPVSDAQANDLAGYTAEHGAVLDRWLSEGAARLAATLRAAGPDVIVWNPSDTDCRSASFWARRMTHETVVHRADAALTTGAEYELDDDVTLDAVDEWMEFSTVPEAYEPTPDAPGLLGPGRTLHFQAGTAARWLIDLTGARPTWRRDGDDSSDEPAVVVRGPVKDILMFLYRRPTPHVEVRGDTDLLDLWLTRTGFWLEA</sequence>
<reference evidence="4" key="1">
    <citation type="journal article" date="2019" name="Int. J. Syst. Evol. Microbiol.">
        <title>The Global Catalogue of Microorganisms (GCM) 10K type strain sequencing project: providing services to taxonomists for standard genome sequencing and annotation.</title>
        <authorList>
            <consortium name="The Broad Institute Genomics Platform"/>
            <consortium name="The Broad Institute Genome Sequencing Center for Infectious Disease"/>
            <person name="Wu L."/>
            <person name="Ma J."/>
        </authorList>
    </citation>
    <scope>NUCLEOTIDE SEQUENCE [LARGE SCALE GENOMIC DNA]</scope>
    <source>
        <strain evidence="4">JCM 16702</strain>
    </source>
</reference>
<dbReference type="InterPro" id="IPR034660">
    <property type="entry name" value="DinB/YfiT-like"/>
</dbReference>
<dbReference type="InterPro" id="IPR010872">
    <property type="entry name" value="MDMPI_C-term_domain"/>
</dbReference>
<proteinExistence type="predicted"/>
<dbReference type="InterPro" id="IPR024344">
    <property type="entry name" value="MDMPI_metal-binding"/>
</dbReference>
<keyword evidence="4" id="KW-1185">Reference proteome</keyword>
<dbReference type="Proteomes" id="UP001500683">
    <property type="component" value="Unassembled WGS sequence"/>
</dbReference>
<evidence type="ECO:0000313" key="3">
    <source>
        <dbReference type="EMBL" id="GAA4070327.1"/>
    </source>
</evidence>
<keyword evidence="3" id="KW-0413">Isomerase</keyword>
<name>A0ABP7VM97_9ACTN</name>
<dbReference type="GO" id="GO:0016853">
    <property type="term" value="F:isomerase activity"/>
    <property type="evidence" value="ECO:0007669"/>
    <property type="project" value="UniProtKB-KW"/>
</dbReference>
<evidence type="ECO:0000259" key="1">
    <source>
        <dbReference type="Pfam" id="PF07398"/>
    </source>
</evidence>
<comment type="caution">
    <text evidence="3">The sequence shown here is derived from an EMBL/GenBank/DDBJ whole genome shotgun (WGS) entry which is preliminary data.</text>
</comment>
<dbReference type="NCBIfam" id="TIGR03083">
    <property type="entry name" value="maleylpyruvate isomerase family mycothiol-dependent enzyme"/>
    <property type="match status" value="1"/>
</dbReference>
<dbReference type="Pfam" id="PF07398">
    <property type="entry name" value="MDMPI_C"/>
    <property type="match status" value="1"/>
</dbReference>
<dbReference type="PANTHER" id="PTHR40758:SF1">
    <property type="entry name" value="CONSERVED PROTEIN"/>
    <property type="match status" value="1"/>
</dbReference>
<dbReference type="SUPFAM" id="SSF109854">
    <property type="entry name" value="DinB/YfiT-like putative metalloenzymes"/>
    <property type="match status" value="1"/>
</dbReference>
<accession>A0ABP7VM97</accession>
<evidence type="ECO:0000259" key="2">
    <source>
        <dbReference type="Pfam" id="PF11716"/>
    </source>
</evidence>
<feature type="domain" description="MDMPI C-terminal" evidence="1">
    <location>
        <begin position="152"/>
        <end position="252"/>
    </location>
</feature>
<protein>
    <submittedName>
        <fullName evidence="3">Maleylpyruvate isomerase family mycothiol-dependent enzyme</fullName>
    </submittedName>
</protein>
<dbReference type="PANTHER" id="PTHR40758">
    <property type="entry name" value="CONSERVED PROTEIN"/>
    <property type="match status" value="1"/>
</dbReference>
<gene>
    <name evidence="3" type="ORF">GCM10022214_27360</name>
</gene>
<organism evidence="3 4">
    <name type="scientific">Actinomadura miaoliensis</name>
    <dbReference type="NCBI Taxonomy" id="430685"/>
    <lineage>
        <taxon>Bacteria</taxon>
        <taxon>Bacillati</taxon>
        <taxon>Actinomycetota</taxon>
        <taxon>Actinomycetes</taxon>
        <taxon>Streptosporangiales</taxon>
        <taxon>Thermomonosporaceae</taxon>
        <taxon>Actinomadura</taxon>
    </lineage>
</organism>
<dbReference type="InterPro" id="IPR017517">
    <property type="entry name" value="Maleyloyr_isom"/>
</dbReference>